<keyword evidence="3" id="KW-1185">Reference proteome</keyword>
<evidence type="ECO:0000313" key="3">
    <source>
        <dbReference type="Proteomes" id="UP000215127"/>
    </source>
</evidence>
<dbReference type="Proteomes" id="UP000215127">
    <property type="component" value="Chromosome 11"/>
</dbReference>
<feature type="compositionally biased region" description="Basic and acidic residues" evidence="1">
    <location>
        <begin position="387"/>
        <end position="398"/>
    </location>
</feature>
<evidence type="ECO:0000313" key="2">
    <source>
        <dbReference type="EMBL" id="SMQ55402.1"/>
    </source>
</evidence>
<dbReference type="EMBL" id="LT853702">
    <property type="protein sequence ID" value="SMQ55402.1"/>
    <property type="molecule type" value="Genomic_DNA"/>
</dbReference>
<feature type="region of interest" description="Disordered" evidence="1">
    <location>
        <begin position="387"/>
        <end position="433"/>
    </location>
</feature>
<evidence type="ECO:0000256" key="1">
    <source>
        <dbReference type="SAM" id="MobiDB-lite"/>
    </source>
</evidence>
<dbReference type="STRING" id="1276538.A0A1X7S6U8"/>
<protein>
    <recommendedName>
        <fullName evidence="4">F-box domain-containing protein</fullName>
    </recommendedName>
</protein>
<feature type="region of interest" description="Disordered" evidence="1">
    <location>
        <begin position="291"/>
        <end position="315"/>
    </location>
</feature>
<organism evidence="2 3">
    <name type="scientific">Zymoseptoria tritici (strain ST99CH_3D7)</name>
    <dbReference type="NCBI Taxonomy" id="1276538"/>
    <lineage>
        <taxon>Eukaryota</taxon>
        <taxon>Fungi</taxon>
        <taxon>Dikarya</taxon>
        <taxon>Ascomycota</taxon>
        <taxon>Pezizomycotina</taxon>
        <taxon>Dothideomycetes</taxon>
        <taxon>Dothideomycetidae</taxon>
        <taxon>Mycosphaerellales</taxon>
        <taxon>Mycosphaerellaceae</taxon>
        <taxon>Zymoseptoria</taxon>
    </lineage>
</organism>
<feature type="compositionally biased region" description="Basic and acidic residues" evidence="1">
    <location>
        <begin position="300"/>
        <end position="314"/>
    </location>
</feature>
<dbReference type="InterPro" id="IPR036047">
    <property type="entry name" value="F-box-like_dom_sf"/>
</dbReference>
<dbReference type="SUPFAM" id="SSF81383">
    <property type="entry name" value="F-box domain"/>
    <property type="match status" value="1"/>
</dbReference>
<dbReference type="AlphaFoldDB" id="A0A1X7S6U8"/>
<name>A0A1X7S6U8_ZYMT9</name>
<reference evidence="2 3" key="1">
    <citation type="submission" date="2016-06" db="EMBL/GenBank/DDBJ databases">
        <authorList>
            <person name="Kjaerup R.B."/>
            <person name="Dalgaard T.S."/>
            <person name="Juul-Madsen H.R."/>
        </authorList>
    </citation>
    <scope>NUCLEOTIDE SEQUENCE [LARGE SCALE GENOMIC DNA]</scope>
</reference>
<gene>
    <name evidence="2" type="ORF">ZT3D7_G10557</name>
</gene>
<evidence type="ECO:0008006" key="4">
    <source>
        <dbReference type="Google" id="ProtNLM"/>
    </source>
</evidence>
<accession>A0A1X7S6U8</accession>
<sequence>MGYSEMHCTICGVSFRIGRIRTRHEPRSYAWCYYGGDICNQLALPDIDCSSYLGCTFVDRNKPTDDFHSLDSYPKILFPPGGQLPDEAEHIAGPDCKNNNGYNGHFSVSAVRRVRTAQCITRKPAAEDDDITNEAVRPPAWSPAPDDETWEASSKWMLTGMTTKTEEREVPDEGDWLPFRHGVTEFLADDYHFDNGYDFRTAMPFHPWCLEVYLRAALAQKGRVDVDGLGEWWEQSDRLGGPDEVERCMALETCQGQWWDHEKEFAFLIMDPLKDEGLMRILNDAREVEDGFDPSQSAFSERHSPRPATDEQHDPFLTLPPELLQHILTLLPTPSIGAARTASRAFTHIPISFFHHLLRKDFPWIWEVDLDTSVALPRYSKWTQKVVDDAREPERDNFDPPDDEAGSQEDGGGPQEAEVATAAGSAESNEGYNIPPVLPRFQTNWFKLYAALKKAGHSIPGLRNRERIWRDCGQILKKIDEMRVKDEEAAKWA</sequence>
<proteinExistence type="predicted"/>
<dbReference type="CDD" id="cd09917">
    <property type="entry name" value="F-box_SF"/>
    <property type="match status" value="1"/>
</dbReference>